<dbReference type="AlphaFoldDB" id="A0A3P1CPQ2"/>
<accession>A0A3P1CPQ2</accession>
<dbReference type="EMBL" id="RQJP01000002">
    <property type="protein sequence ID" value="RRB15218.1"/>
    <property type="molecule type" value="Genomic_DNA"/>
</dbReference>
<name>A0A3P1CPQ2_9BACT</name>
<dbReference type="RefSeq" id="WP_185716190.1">
    <property type="nucleotide sequence ID" value="NZ_RQJP01000002.1"/>
</dbReference>
<reference evidence="1 2" key="1">
    <citation type="submission" date="2018-11" db="EMBL/GenBank/DDBJ databases">
        <authorList>
            <person name="Zhou Z."/>
            <person name="Wang G."/>
        </authorList>
    </citation>
    <scope>NUCLEOTIDE SEQUENCE [LARGE SCALE GENOMIC DNA]</scope>
    <source>
        <strain evidence="1 2">KCTC42998</strain>
    </source>
</reference>
<organism evidence="1 2">
    <name type="scientific">Larkinella knui</name>
    <dbReference type="NCBI Taxonomy" id="2025310"/>
    <lineage>
        <taxon>Bacteria</taxon>
        <taxon>Pseudomonadati</taxon>
        <taxon>Bacteroidota</taxon>
        <taxon>Cytophagia</taxon>
        <taxon>Cytophagales</taxon>
        <taxon>Spirosomataceae</taxon>
        <taxon>Larkinella</taxon>
    </lineage>
</organism>
<protein>
    <submittedName>
        <fullName evidence="1">Uncharacterized protein</fullName>
    </submittedName>
</protein>
<comment type="caution">
    <text evidence="1">The sequence shown here is derived from an EMBL/GenBank/DDBJ whole genome shotgun (WGS) entry which is preliminary data.</text>
</comment>
<evidence type="ECO:0000313" key="2">
    <source>
        <dbReference type="Proteomes" id="UP000274271"/>
    </source>
</evidence>
<gene>
    <name evidence="1" type="ORF">EHT87_11790</name>
</gene>
<sequence>MESQQNLKTSKFIEYKFEWPRENQYCNFRSFFIDPDPTLKELMKMPGREYLLGYLQRLSRVKELDPELRDYIDCSHILIYNFIKELTITVDADSDKIVMNYRNVTAIPVSAFDDSNNELPPPMEDEKDFWRYFTSMTDFFFTQEPLRLAVDFYGAVCRGKIRLPGEIETDSAITPENESKAINKVDVENSVVVEKRDEAETTITVKGSFMRSAVFGEQQSVYRYPDKQKRKLDSKQLDIFDQLGPNTQASILAKNLDKEWANERGLGIKLTPAEEKLVFCLSMLLHHKSQTLDKAAVDYFAGNVSDPNSLPFPWAGKHDLRINIHKRPADHPVTTDPLIRKTPTLDLTLYELTRAYNGGAKVAGPEMKTVLKLLNQLADDPKKRIIVKYKREQPLKDGRRIVDRVEGFEPLLNVYSGTREITSVDDIVISSTTQIIIRLNALFVDQIDQKFHRYPNSLLGMLYEANGGKKDISSVTFGLLRHFDTFRSSQKYVFETGVDKLYWKLAEDWMQDSKRSKKHVKKYVDKGLQHMKAIGLLLDWKIIPDKSGEPKYRFRINPNWV</sequence>
<evidence type="ECO:0000313" key="1">
    <source>
        <dbReference type="EMBL" id="RRB15218.1"/>
    </source>
</evidence>
<keyword evidence="2" id="KW-1185">Reference proteome</keyword>
<dbReference type="Proteomes" id="UP000274271">
    <property type="component" value="Unassembled WGS sequence"/>
</dbReference>
<proteinExistence type="predicted"/>